<feature type="compositionally biased region" description="Basic and acidic residues" evidence="1">
    <location>
        <begin position="8"/>
        <end position="19"/>
    </location>
</feature>
<keyword evidence="3" id="KW-1185">Reference proteome</keyword>
<evidence type="ECO:0000313" key="2">
    <source>
        <dbReference type="EnsemblMetazoa" id="CJA22980.1"/>
    </source>
</evidence>
<feature type="compositionally biased region" description="Acidic residues" evidence="1">
    <location>
        <begin position="20"/>
        <end position="30"/>
    </location>
</feature>
<dbReference type="Proteomes" id="UP000005237">
    <property type="component" value="Unassembled WGS sequence"/>
</dbReference>
<feature type="region of interest" description="Disordered" evidence="1">
    <location>
        <begin position="1"/>
        <end position="30"/>
    </location>
</feature>
<accession>A0A8R1E436</accession>
<reference evidence="2" key="2">
    <citation type="submission" date="2022-06" db="UniProtKB">
        <authorList>
            <consortium name="EnsemblMetazoa"/>
        </authorList>
    </citation>
    <scope>IDENTIFICATION</scope>
    <source>
        <strain evidence="2">DF5081</strain>
    </source>
</reference>
<evidence type="ECO:0000313" key="3">
    <source>
        <dbReference type="Proteomes" id="UP000005237"/>
    </source>
</evidence>
<evidence type="ECO:0008006" key="4">
    <source>
        <dbReference type="Google" id="ProtNLM"/>
    </source>
</evidence>
<proteinExistence type="predicted"/>
<feature type="region of interest" description="Disordered" evidence="1">
    <location>
        <begin position="323"/>
        <end position="348"/>
    </location>
</feature>
<feature type="compositionally biased region" description="Basic and acidic residues" evidence="1">
    <location>
        <begin position="338"/>
        <end position="348"/>
    </location>
</feature>
<organism evidence="2 3">
    <name type="scientific">Caenorhabditis japonica</name>
    <dbReference type="NCBI Taxonomy" id="281687"/>
    <lineage>
        <taxon>Eukaryota</taxon>
        <taxon>Metazoa</taxon>
        <taxon>Ecdysozoa</taxon>
        <taxon>Nematoda</taxon>
        <taxon>Chromadorea</taxon>
        <taxon>Rhabditida</taxon>
        <taxon>Rhabditina</taxon>
        <taxon>Rhabditomorpha</taxon>
        <taxon>Rhabditoidea</taxon>
        <taxon>Rhabditidae</taxon>
        <taxon>Peloderinae</taxon>
        <taxon>Caenorhabditis</taxon>
    </lineage>
</organism>
<name>A0A8R1E436_CAEJA</name>
<reference evidence="3" key="1">
    <citation type="submission" date="2010-08" db="EMBL/GenBank/DDBJ databases">
        <authorList>
            <consortium name="Caenorhabditis japonica Sequencing Consortium"/>
            <person name="Wilson R.K."/>
        </authorList>
    </citation>
    <scope>NUCLEOTIDE SEQUENCE [LARGE SCALE GENOMIC DNA]</scope>
    <source>
        <strain evidence="3">DF5081</strain>
    </source>
</reference>
<evidence type="ECO:0000256" key="1">
    <source>
        <dbReference type="SAM" id="MobiDB-lite"/>
    </source>
</evidence>
<sequence>MDDELDYESDHSVRGKDDGRDDEDSEQPQDELDVLIDQKEEMATMEAFGLHQQSDKHLCVSVEETRALRKELGVNETFRLDAVYVHGVQSMNEYAIQKTFSDFRAKHVWKKDNVAIVQFEYPQEAAAMMLNMSKMMRRVRSRKIADEDGEVASDDDNVEDGQILQEKGDDVELVEGLQANEKGIVASEKKSDFVTIDMGSRDIPFGKWRVLTKHVPTDMFVIVRYPTKKEFYDIKPEDEKEHHSNTAERDFWTVNAPSNRGGLNLFDKDGKELEWDYEHDTRFYDEEEEEKKKEAEKPKLPAGIKVRGRGAVKCGFLFGEGSSQLAADEESPSKKRRVEGDKKDYERDDVVARMGTAAHAIRPGRIERPMKDRIRFPDGKHF</sequence>
<protein>
    <recommendedName>
        <fullName evidence="4">Nuclear cap-binding protein subunit 3</fullName>
    </recommendedName>
</protein>
<dbReference type="AlphaFoldDB" id="A0A8R1E436"/>
<dbReference type="EnsemblMetazoa" id="CJA22980.1">
    <property type="protein sequence ID" value="CJA22980.1"/>
    <property type="gene ID" value="WBGene00178552"/>
</dbReference>